<dbReference type="EC" id="3.1.11.6" evidence="6"/>
<dbReference type="EMBL" id="JASORJ010000001">
    <property type="protein sequence ID" value="MDK7356058.1"/>
    <property type="molecule type" value="Genomic_DNA"/>
</dbReference>
<dbReference type="GO" id="GO:0009318">
    <property type="term" value="C:exodeoxyribonuclease VII complex"/>
    <property type="evidence" value="ECO:0007669"/>
    <property type="project" value="UniProtKB-UniRule"/>
</dbReference>
<comment type="catalytic activity">
    <reaction evidence="6">
        <text>Exonucleolytic cleavage in either 5'- to 3'- or 3'- to 5'-direction to yield nucleoside 5'-phosphates.</text>
        <dbReference type="EC" id="3.1.11.6"/>
    </reaction>
</comment>
<dbReference type="AlphaFoldDB" id="A0A133S6L8"/>
<sequence>MATSLKSYEKKYKALEDIVRQLDDGELSMSELLNQYKKGLTLVKECADMLDSVEGEIQQIIEEVRIGE</sequence>
<dbReference type="GO" id="GO:0006308">
    <property type="term" value="P:DNA catabolic process"/>
    <property type="evidence" value="ECO:0007669"/>
    <property type="project" value="UniProtKB-UniRule"/>
</dbReference>
<name>A0A133S6L8_9FIRM</name>
<keyword evidence="2 6" id="KW-0963">Cytoplasm</keyword>
<comment type="subunit">
    <text evidence="6">Heterooligomer composed of large and small subunits.</text>
</comment>
<keyword evidence="4 6" id="KW-0378">Hydrolase</keyword>
<keyword evidence="5 6" id="KW-0269">Exonuclease</keyword>
<reference evidence="8 11" key="1">
    <citation type="submission" date="2016-01" db="EMBL/GenBank/DDBJ databases">
        <authorList>
            <person name="Oliw E.H."/>
        </authorList>
    </citation>
    <scope>NUCLEOTIDE SEQUENCE [LARGE SCALE GENOMIC DNA]</scope>
    <source>
        <strain evidence="8 11">CMW7756B</strain>
    </source>
</reference>
<dbReference type="EMBL" id="LRQT01000006">
    <property type="protein sequence ID" value="KXA65325.1"/>
    <property type="molecule type" value="Genomic_DNA"/>
</dbReference>
<evidence type="ECO:0000313" key="8">
    <source>
        <dbReference type="EMBL" id="KXA65325.1"/>
    </source>
</evidence>
<evidence type="ECO:0000256" key="3">
    <source>
        <dbReference type="ARBA" id="ARBA00022722"/>
    </source>
</evidence>
<dbReference type="Gene3D" id="1.10.287.1040">
    <property type="entry name" value="Exonuclease VII, small subunit"/>
    <property type="match status" value="1"/>
</dbReference>
<evidence type="ECO:0000256" key="7">
    <source>
        <dbReference type="SAM" id="Coils"/>
    </source>
</evidence>
<accession>A0A133S6L8</accession>
<reference evidence="10 12" key="2">
    <citation type="submission" date="2018-09" db="EMBL/GenBank/DDBJ databases">
        <title>Genome sequence of Veillonella atypica isolated from periodontal Korean patients.</title>
        <authorList>
            <person name="Lee J.-H."/>
            <person name="Moon J.-H."/>
            <person name="Shin S.-Y."/>
        </authorList>
    </citation>
    <scope>NUCLEOTIDE SEQUENCE [LARGE SCALE GENOMIC DNA]</scope>
    <source>
        <strain evidence="10 12">KHUD_V1</strain>
    </source>
</reference>
<dbReference type="GO" id="GO:0008855">
    <property type="term" value="F:exodeoxyribonuclease VII activity"/>
    <property type="evidence" value="ECO:0007669"/>
    <property type="project" value="UniProtKB-UniRule"/>
</dbReference>
<dbReference type="SUPFAM" id="SSF116842">
    <property type="entry name" value="XseB-like"/>
    <property type="match status" value="1"/>
</dbReference>
<dbReference type="Pfam" id="PF02609">
    <property type="entry name" value="Exonuc_VII_S"/>
    <property type="match status" value="1"/>
</dbReference>
<dbReference type="InterPro" id="IPR003761">
    <property type="entry name" value="Exonuc_VII_S"/>
</dbReference>
<comment type="caution">
    <text evidence="8">The sequence shown here is derived from an EMBL/GenBank/DDBJ whole genome shotgun (WGS) entry which is preliminary data.</text>
</comment>
<evidence type="ECO:0000256" key="2">
    <source>
        <dbReference type="ARBA" id="ARBA00022490"/>
    </source>
</evidence>
<dbReference type="STRING" id="39777.B7L28_04465"/>
<evidence type="ECO:0000256" key="5">
    <source>
        <dbReference type="ARBA" id="ARBA00022839"/>
    </source>
</evidence>
<dbReference type="Proteomes" id="UP000277803">
    <property type="component" value="Unassembled WGS sequence"/>
</dbReference>
<dbReference type="PANTHER" id="PTHR34137">
    <property type="entry name" value="EXODEOXYRIBONUCLEASE 7 SMALL SUBUNIT"/>
    <property type="match status" value="1"/>
</dbReference>
<keyword evidence="7" id="KW-0175">Coiled coil</keyword>
<evidence type="ECO:0000256" key="1">
    <source>
        <dbReference type="ARBA" id="ARBA00009998"/>
    </source>
</evidence>
<dbReference type="GO" id="GO:0005829">
    <property type="term" value="C:cytosol"/>
    <property type="evidence" value="ECO:0007669"/>
    <property type="project" value="TreeGrafter"/>
</dbReference>
<organism evidence="8">
    <name type="scientific">Veillonella atypica</name>
    <dbReference type="NCBI Taxonomy" id="39777"/>
    <lineage>
        <taxon>Bacteria</taxon>
        <taxon>Bacillati</taxon>
        <taxon>Bacillota</taxon>
        <taxon>Negativicutes</taxon>
        <taxon>Veillonellales</taxon>
        <taxon>Veillonellaceae</taxon>
        <taxon>Veillonella</taxon>
    </lineage>
</organism>
<feature type="coiled-coil region" evidence="7">
    <location>
        <begin position="5"/>
        <end position="63"/>
    </location>
</feature>
<evidence type="ECO:0000313" key="11">
    <source>
        <dbReference type="Proteomes" id="UP000070226"/>
    </source>
</evidence>
<dbReference type="HAMAP" id="MF_00337">
    <property type="entry name" value="Exonuc_7_S"/>
    <property type="match status" value="1"/>
</dbReference>
<dbReference type="RefSeq" id="WP_005378912.1">
    <property type="nucleotide sequence ID" value="NZ_CACRUN010000026.1"/>
</dbReference>
<dbReference type="KEGG" id="vat:B7L28_04465"/>
<reference evidence="9" key="3">
    <citation type="submission" date="2023-05" db="EMBL/GenBank/DDBJ databases">
        <title>Cataloging the Phylogenetic Diversity of Human Bladder Bacteria.</title>
        <authorList>
            <person name="Du J."/>
        </authorList>
    </citation>
    <scope>NUCLEOTIDE SEQUENCE</scope>
    <source>
        <strain evidence="9">UMB10101</strain>
    </source>
</reference>
<evidence type="ECO:0000256" key="6">
    <source>
        <dbReference type="HAMAP-Rule" id="MF_00337"/>
    </source>
</evidence>
<dbReference type="PANTHER" id="PTHR34137:SF1">
    <property type="entry name" value="EXODEOXYRIBONUCLEASE 7 SMALL SUBUNIT"/>
    <property type="match status" value="1"/>
</dbReference>
<comment type="subcellular location">
    <subcellularLocation>
        <location evidence="6">Cytoplasm</location>
    </subcellularLocation>
</comment>
<dbReference type="NCBIfam" id="TIGR01280">
    <property type="entry name" value="xseB"/>
    <property type="match status" value="1"/>
</dbReference>
<gene>
    <name evidence="6 9" type="primary">xseB</name>
    <name evidence="10" type="ORF">D2965_08210</name>
    <name evidence="8" type="ORF">HMPREF3233_00326</name>
    <name evidence="9" type="ORF">QP520_00225</name>
</gene>
<proteinExistence type="inferred from homology"/>
<keyword evidence="3 6" id="KW-0540">Nuclease</keyword>
<dbReference type="PATRIC" id="fig|39777.7.peg.317"/>
<comment type="similarity">
    <text evidence="1 6">Belongs to the XseB family.</text>
</comment>
<dbReference type="Proteomes" id="UP001236274">
    <property type="component" value="Unassembled WGS sequence"/>
</dbReference>
<comment type="function">
    <text evidence="6">Bidirectionally degrades single-stranded DNA into large acid-insoluble oligonucleotides, which are then degraded further into small acid-soluble oligonucleotides.</text>
</comment>
<evidence type="ECO:0000313" key="12">
    <source>
        <dbReference type="Proteomes" id="UP000277803"/>
    </source>
</evidence>
<dbReference type="InterPro" id="IPR037004">
    <property type="entry name" value="Exonuc_VII_ssu_sf"/>
</dbReference>
<dbReference type="EMBL" id="QXZZ01000036">
    <property type="protein sequence ID" value="RJY49940.1"/>
    <property type="molecule type" value="Genomic_DNA"/>
</dbReference>
<protein>
    <recommendedName>
        <fullName evidence="6">Exodeoxyribonuclease 7 small subunit</fullName>
        <ecNumber evidence="6">3.1.11.6</ecNumber>
    </recommendedName>
    <alternativeName>
        <fullName evidence="6">Exodeoxyribonuclease VII small subunit</fullName>
        <shortName evidence="6">Exonuclease VII small subunit</shortName>
    </alternativeName>
</protein>
<evidence type="ECO:0000313" key="10">
    <source>
        <dbReference type="EMBL" id="RJY49940.1"/>
    </source>
</evidence>
<dbReference type="Proteomes" id="UP000070226">
    <property type="component" value="Unassembled WGS sequence"/>
</dbReference>
<evidence type="ECO:0000256" key="4">
    <source>
        <dbReference type="ARBA" id="ARBA00022801"/>
    </source>
</evidence>
<evidence type="ECO:0000313" key="9">
    <source>
        <dbReference type="EMBL" id="MDK7356058.1"/>
    </source>
</evidence>